<protein>
    <submittedName>
        <fullName evidence="1">Uncharacterized protein</fullName>
    </submittedName>
</protein>
<gene>
    <name evidence="1" type="ORF">C8A00DRAFT_38433</name>
</gene>
<organism evidence="1 2">
    <name type="scientific">Chaetomidium leptoderma</name>
    <dbReference type="NCBI Taxonomy" id="669021"/>
    <lineage>
        <taxon>Eukaryota</taxon>
        <taxon>Fungi</taxon>
        <taxon>Dikarya</taxon>
        <taxon>Ascomycota</taxon>
        <taxon>Pezizomycotina</taxon>
        <taxon>Sordariomycetes</taxon>
        <taxon>Sordariomycetidae</taxon>
        <taxon>Sordariales</taxon>
        <taxon>Chaetomiaceae</taxon>
        <taxon>Chaetomidium</taxon>
    </lineage>
</organism>
<name>A0AAN6VF32_9PEZI</name>
<evidence type="ECO:0000313" key="1">
    <source>
        <dbReference type="EMBL" id="KAK4148981.1"/>
    </source>
</evidence>
<accession>A0AAN6VF32</accession>
<keyword evidence="2" id="KW-1185">Reference proteome</keyword>
<comment type="caution">
    <text evidence="1">The sequence shown here is derived from an EMBL/GenBank/DDBJ whole genome shotgun (WGS) entry which is preliminary data.</text>
</comment>
<proteinExistence type="predicted"/>
<dbReference type="AlphaFoldDB" id="A0AAN6VF32"/>
<reference evidence="1" key="1">
    <citation type="journal article" date="2023" name="Mol. Phylogenet. Evol.">
        <title>Genome-scale phylogeny and comparative genomics of the fungal order Sordariales.</title>
        <authorList>
            <person name="Hensen N."/>
            <person name="Bonometti L."/>
            <person name="Westerberg I."/>
            <person name="Brannstrom I.O."/>
            <person name="Guillou S."/>
            <person name="Cros-Aarteil S."/>
            <person name="Calhoun S."/>
            <person name="Haridas S."/>
            <person name="Kuo A."/>
            <person name="Mondo S."/>
            <person name="Pangilinan J."/>
            <person name="Riley R."/>
            <person name="LaButti K."/>
            <person name="Andreopoulos B."/>
            <person name="Lipzen A."/>
            <person name="Chen C."/>
            <person name="Yan M."/>
            <person name="Daum C."/>
            <person name="Ng V."/>
            <person name="Clum A."/>
            <person name="Steindorff A."/>
            <person name="Ohm R.A."/>
            <person name="Martin F."/>
            <person name="Silar P."/>
            <person name="Natvig D.O."/>
            <person name="Lalanne C."/>
            <person name="Gautier V."/>
            <person name="Ament-Velasquez S.L."/>
            <person name="Kruys A."/>
            <person name="Hutchinson M.I."/>
            <person name="Powell A.J."/>
            <person name="Barry K."/>
            <person name="Miller A.N."/>
            <person name="Grigoriev I.V."/>
            <person name="Debuchy R."/>
            <person name="Gladieux P."/>
            <person name="Hiltunen Thoren M."/>
            <person name="Johannesson H."/>
        </authorList>
    </citation>
    <scope>NUCLEOTIDE SEQUENCE</scope>
    <source>
        <strain evidence="1">CBS 538.74</strain>
    </source>
</reference>
<reference evidence="1" key="2">
    <citation type="submission" date="2023-05" db="EMBL/GenBank/DDBJ databases">
        <authorList>
            <consortium name="Lawrence Berkeley National Laboratory"/>
            <person name="Steindorff A."/>
            <person name="Hensen N."/>
            <person name="Bonometti L."/>
            <person name="Westerberg I."/>
            <person name="Brannstrom I.O."/>
            <person name="Guillou S."/>
            <person name="Cros-Aarteil S."/>
            <person name="Calhoun S."/>
            <person name="Haridas S."/>
            <person name="Kuo A."/>
            <person name="Mondo S."/>
            <person name="Pangilinan J."/>
            <person name="Riley R."/>
            <person name="Labutti K."/>
            <person name="Andreopoulos B."/>
            <person name="Lipzen A."/>
            <person name="Chen C."/>
            <person name="Yanf M."/>
            <person name="Daum C."/>
            <person name="Ng V."/>
            <person name="Clum A."/>
            <person name="Ohm R."/>
            <person name="Martin F."/>
            <person name="Silar P."/>
            <person name="Natvig D."/>
            <person name="Lalanne C."/>
            <person name="Gautier V."/>
            <person name="Ament-Velasquez S.L."/>
            <person name="Kruys A."/>
            <person name="Hutchinson M.I."/>
            <person name="Powell A.J."/>
            <person name="Barry K."/>
            <person name="Miller A.N."/>
            <person name="Grigoriev I.V."/>
            <person name="Debuchy R."/>
            <person name="Gladieux P."/>
            <person name="Thoren M.H."/>
            <person name="Johannesson H."/>
        </authorList>
    </citation>
    <scope>NUCLEOTIDE SEQUENCE</scope>
    <source>
        <strain evidence="1">CBS 538.74</strain>
    </source>
</reference>
<sequence>MDMNTIVAKHVAGTRLGGEILEKGGIQYATVVKWCLGSVLEVAGLEDDGYCQGFYGAVVAKLEEDARITGGE</sequence>
<dbReference type="EMBL" id="MU857223">
    <property type="protein sequence ID" value="KAK4148981.1"/>
    <property type="molecule type" value="Genomic_DNA"/>
</dbReference>
<dbReference type="Proteomes" id="UP001302745">
    <property type="component" value="Unassembled WGS sequence"/>
</dbReference>
<evidence type="ECO:0000313" key="2">
    <source>
        <dbReference type="Proteomes" id="UP001302745"/>
    </source>
</evidence>